<evidence type="ECO:0000256" key="1">
    <source>
        <dbReference type="PROSITE-ProRule" id="PRU00047"/>
    </source>
</evidence>
<accession>A0AAN6VFG2</accession>
<evidence type="ECO:0000256" key="2">
    <source>
        <dbReference type="SAM" id="MobiDB-lite"/>
    </source>
</evidence>
<keyword evidence="1" id="KW-0863">Zinc-finger</keyword>
<reference evidence="4" key="2">
    <citation type="submission" date="2023-05" db="EMBL/GenBank/DDBJ databases">
        <authorList>
            <consortium name="Lawrence Berkeley National Laboratory"/>
            <person name="Steindorff A."/>
            <person name="Hensen N."/>
            <person name="Bonometti L."/>
            <person name="Westerberg I."/>
            <person name="Brannstrom I.O."/>
            <person name="Guillou S."/>
            <person name="Cros-Aarteil S."/>
            <person name="Calhoun S."/>
            <person name="Haridas S."/>
            <person name="Kuo A."/>
            <person name="Mondo S."/>
            <person name="Pangilinan J."/>
            <person name="Riley R."/>
            <person name="Labutti K."/>
            <person name="Andreopoulos B."/>
            <person name="Lipzen A."/>
            <person name="Chen C."/>
            <person name="Yanf M."/>
            <person name="Daum C."/>
            <person name="Ng V."/>
            <person name="Clum A."/>
            <person name="Ohm R."/>
            <person name="Martin F."/>
            <person name="Silar P."/>
            <person name="Natvig D."/>
            <person name="Lalanne C."/>
            <person name="Gautier V."/>
            <person name="Ament-Velasquez S.L."/>
            <person name="Kruys A."/>
            <person name="Hutchinson M.I."/>
            <person name="Powell A.J."/>
            <person name="Barry K."/>
            <person name="Miller A.N."/>
            <person name="Grigoriev I.V."/>
            <person name="Debuchy R."/>
            <person name="Gladieux P."/>
            <person name="Thoren M.H."/>
            <person name="Johannesson H."/>
        </authorList>
    </citation>
    <scope>NUCLEOTIDE SEQUENCE</scope>
    <source>
        <strain evidence="4">CBS 538.74</strain>
    </source>
</reference>
<reference evidence="4" key="1">
    <citation type="journal article" date="2023" name="Mol. Phylogenet. Evol.">
        <title>Genome-scale phylogeny and comparative genomics of the fungal order Sordariales.</title>
        <authorList>
            <person name="Hensen N."/>
            <person name="Bonometti L."/>
            <person name="Westerberg I."/>
            <person name="Brannstrom I.O."/>
            <person name="Guillou S."/>
            <person name="Cros-Aarteil S."/>
            <person name="Calhoun S."/>
            <person name="Haridas S."/>
            <person name="Kuo A."/>
            <person name="Mondo S."/>
            <person name="Pangilinan J."/>
            <person name="Riley R."/>
            <person name="LaButti K."/>
            <person name="Andreopoulos B."/>
            <person name="Lipzen A."/>
            <person name="Chen C."/>
            <person name="Yan M."/>
            <person name="Daum C."/>
            <person name="Ng V."/>
            <person name="Clum A."/>
            <person name="Steindorff A."/>
            <person name="Ohm R.A."/>
            <person name="Martin F."/>
            <person name="Silar P."/>
            <person name="Natvig D.O."/>
            <person name="Lalanne C."/>
            <person name="Gautier V."/>
            <person name="Ament-Velasquez S.L."/>
            <person name="Kruys A."/>
            <person name="Hutchinson M.I."/>
            <person name="Powell A.J."/>
            <person name="Barry K."/>
            <person name="Miller A.N."/>
            <person name="Grigoriev I.V."/>
            <person name="Debuchy R."/>
            <person name="Gladieux P."/>
            <person name="Hiltunen Thoren M."/>
            <person name="Johannesson H."/>
        </authorList>
    </citation>
    <scope>NUCLEOTIDE SEQUENCE</scope>
    <source>
        <strain evidence="4">CBS 538.74</strain>
    </source>
</reference>
<keyword evidence="1" id="KW-0862">Zinc</keyword>
<gene>
    <name evidence="4" type="ORF">C8A00DRAFT_38208</name>
</gene>
<evidence type="ECO:0000313" key="4">
    <source>
        <dbReference type="EMBL" id="KAK4149191.1"/>
    </source>
</evidence>
<dbReference type="GO" id="GO:0008270">
    <property type="term" value="F:zinc ion binding"/>
    <property type="evidence" value="ECO:0007669"/>
    <property type="project" value="UniProtKB-KW"/>
</dbReference>
<dbReference type="PROSITE" id="PS50158">
    <property type="entry name" value="ZF_CCHC"/>
    <property type="match status" value="1"/>
</dbReference>
<proteinExistence type="predicted"/>
<keyword evidence="1" id="KW-0479">Metal-binding</keyword>
<keyword evidence="5" id="KW-1185">Reference proteome</keyword>
<dbReference type="SMART" id="SM00343">
    <property type="entry name" value="ZnF_C2HC"/>
    <property type="match status" value="1"/>
</dbReference>
<dbReference type="GO" id="GO:0003676">
    <property type="term" value="F:nucleic acid binding"/>
    <property type="evidence" value="ECO:0007669"/>
    <property type="project" value="InterPro"/>
</dbReference>
<protein>
    <recommendedName>
        <fullName evidence="3">CCHC-type domain-containing protein</fullName>
    </recommendedName>
</protein>
<dbReference type="AlphaFoldDB" id="A0AAN6VFG2"/>
<comment type="caution">
    <text evidence="4">The sequence shown here is derived from an EMBL/GenBank/DDBJ whole genome shotgun (WGS) entry which is preliminary data.</text>
</comment>
<dbReference type="EMBL" id="MU857189">
    <property type="protein sequence ID" value="KAK4149191.1"/>
    <property type="molecule type" value="Genomic_DNA"/>
</dbReference>
<dbReference type="InterPro" id="IPR001878">
    <property type="entry name" value="Znf_CCHC"/>
</dbReference>
<feature type="region of interest" description="Disordered" evidence="2">
    <location>
        <begin position="31"/>
        <end position="71"/>
    </location>
</feature>
<organism evidence="4 5">
    <name type="scientific">Chaetomidium leptoderma</name>
    <dbReference type="NCBI Taxonomy" id="669021"/>
    <lineage>
        <taxon>Eukaryota</taxon>
        <taxon>Fungi</taxon>
        <taxon>Dikarya</taxon>
        <taxon>Ascomycota</taxon>
        <taxon>Pezizomycotina</taxon>
        <taxon>Sordariomycetes</taxon>
        <taxon>Sordariomycetidae</taxon>
        <taxon>Sordariales</taxon>
        <taxon>Chaetomiaceae</taxon>
        <taxon>Chaetomidium</taxon>
    </lineage>
</organism>
<evidence type="ECO:0000313" key="5">
    <source>
        <dbReference type="Proteomes" id="UP001302745"/>
    </source>
</evidence>
<name>A0AAN6VFG2_9PEZI</name>
<feature type="domain" description="CCHC-type" evidence="3">
    <location>
        <begin position="89"/>
        <end position="105"/>
    </location>
</feature>
<sequence length="139" mass="15348">MTRDYIDETVQFDECKRLGQHFALQYEVMGRQQKESTTSGAQRKQPARPVGKAKLETPSGGSGATGRATQYITPALDDQEFQDLKAAGKCFYCKEMGHNKAQCPKRLAAHIKRLQTEASTAEQTIAALTEAAEPDPENE</sequence>
<dbReference type="SUPFAM" id="SSF57756">
    <property type="entry name" value="Retrovirus zinc finger-like domains"/>
    <property type="match status" value="1"/>
</dbReference>
<evidence type="ECO:0000259" key="3">
    <source>
        <dbReference type="PROSITE" id="PS50158"/>
    </source>
</evidence>
<dbReference type="Proteomes" id="UP001302745">
    <property type="component" value="Unassembled WGS sequence"/>
</dbReference>
<dbReference type="Gene3D" id="4.10.60.10">
    <property type="entry name" value="Zinc finger, CCHC-type"/>
    <property type="match status" value="1"/>
</dbReference>
<dbReference type="InterPro" id="IPR036875">
    <property type="entry name" value="Znf_CCHC_sf"/>
</dbReference>